<dbReference type="InterPro" id="IPR052162">
    <property type="entry name" value="Sensor_kinase/Photoreceptor"/>
</dbReference>
<comment type="caution">
    <text evidence="9">The sequence shown here is derived from an EMBL/GenBank/DDBJ whole genome shotgun (WGS) entry which is preliminary data.</text>
</comment>
<dbReference type="EC" id="2.7.13.3" evidence="2"/>
<dbReference type="InterPro" id="IPR003661">
    <property type="entry name" value="HisK_dim/P_dom"/>
</dbReference>
<comment type="catalytic activity">
    <reaction evidence="1">
        <text>ATP + protein L-histidine = ADP + protein N-phospho-L-histidine.</text>
        <dbReference type="EC" id="2.7.13.3"/>
    </reaction>
</comment>
<dbReference type="Gene3D" id="1.10.287.130">
    <property type="match status" value="1"/>
</dbReference>
<dbReference type="InterPro" id="IPR004358">
    <property type="entry name" value="Sig_transdc_His_kin-like_C"/>
</dbReference>
<evidence type="ECO:0000256" key="5">
    <source>
        <dbReference type="ARBA" id="ARBA00022777"/>
    </source>
</evidence>
<dbReference type="SMART" id="SM00388">
    <property type="entry name" value="HisKA"/>
    <property type="match status" value="1"/>
</dbReference>
<dbReference type="GO" id="GO:0016740">
    <property type="term" value="F:transferase activity"/>
    <property type="evidence" value="ECO:0007669"/>
    <property type="project" value="UniProtKB-KW"/>
</dbReference>
<dbReference type="Pfam" id="PF00512">
    <property type="entry name" value="HisKA"/>
    <property type="match status" value="1"/>
</dbReference>
<reference evidence="9" key="1">
    <citation type="submission" date="2021-12" db="EMBL/GenBank/DDBJ databases">
        <authorList>
            <person name="Rodrigo-Torres L."/>
            <person name="Arahal R. D."/>
            <person name="Lucena T."/>
        </authorList>
    </citation>
    <scope>NUCLEOTIDE SEQUENCE</scope>
    <source>
        <strain evidence="9">CECT 8858</strain>
    </source>
</reference>
<dbReference type="Proteomes" id="UP000837932">
    <property type="component" value="Unassembled WGS sequence"/>
</dbReference>
<dbReference type="Gene3D" id="3.30.450.20">
    <property type="entry name" value="PAS domain"/>
    <property type="match status" value="1"/>
</dbReference>
<dbReference type="InterPro" id="IPR035965">
    <property type="entry name" value="PAS-like_dom_sf"/>
</dbReference>
<evidence type="ECO:0000256" key="3">
    <source>
        <dbReference type="ARBA" id="ARBA00022553"/>
    </source>
</evidence>
<dbReference type="InterPro" id="IPR000014">
    <property type="entry name" value="PAS"/>
</dbReference>
<name>A0ABN8EWP3_9BACT</name>
<protein>
    <recommendedName>
        <fullName evidence="2">histidine kinase</fullName>
        <ecNumber evidence="2">2.7.13.3</ecNumber>
    </recommendedName>
</protein>
<dbReference type="InterPro" id="IPR003594">
    <property type="entry name" value="HATPase_dom"/>
</dbReference>
<dbReference type="SUPFAM" id="SSF55874">
    <property type="entry name" value="ATPase domain of HSP90 chaperone/DNA topoisomerase II/histidine kinase"/>
    <property type="match status" value="1"/>
</dbReference>
<dbReference type="InterPro" id="IPR036890">
    <property type="entry name" value="HATPase_C_sf"/>
</dbReference>
<dbReference type="PROSITE" id="PS50109">
    <property type="entry name" value="HIS_KIN"/>
    <property type="match status" value="1"/>
</dbReference>
<feature type="domain" description="PAS" evidence="8">
    <location>
        <begin position="25"/>
        <end position="60"/>
    </location>
</feature>
<dbReference type="RefSeq" id="WP_238806619.1">
    <property type="nucleotide sequence ID" value="NZ_CAKLPY010000002.1"/>
</dbReference>
<evidence type="ECO:0000259" key="8">
    <source>
        <dbReference type="PROSITE" id="PS50112"/>
    </source>
</evidence>
<dbReference type="PANTHER" id="PTHR43304">
    <property type="entry name" value="PHYTOCHROME-LIKE PROTEIN CPH1"/>
    <property type="match status" value="1"/>
</dbReference>
<feature type="coiled-coil region" evidence="6">
    <location>
        <begin position="141"/>
        <end position="168"/>
    </location>
</feature>
<evidence type="ECO:0000259" key="7">
    <source>
        <dbReference type="PROSITE" id="PS50109"/>
    </source>
</evidence>
<dbReference type="InterPro" id="IPR005467">
    <property type="entry name" value="His_kinase_dom"/>
</dbReference>
<evidence type="ECO:0000313" key="9">
    <source>
        <dbReference type="EMBL" id="CAH0996049.1"/>
    </source>
</evidence>
<sequence>MMNKIDLCTNVFGLDLIGGQIATWVNFLPNPIYIFDLEQRKLIFVNSRIVEILGYDLAEIQATNETIEGITIIDFPDELSNRFLGIKMGESIEFLTNFRHKNGQIHTFSNRGIVLKQNEIGENRFVMLIAEDITEKINTDLTEVETYRKELERQLAALNKSNHELEQFAYVASHDLQEPLRKIKAFGERLNHKYKDSLGDEGKFFIDRMMNAAQRMNHLIEDLLTYSRASRNIEIPQNISLNEVVKNVLEDLDLRIQEEKVTILVDDLPIIEAQSVQMQQLFQNLIENAIKFKQSNIAPIIKIKATKLAKEESEKIPQLKSELSYFRFNISDNGIGFEQKYAEQIFAIFQRLHGRTEYEGTGLGLAICRKIVETHQGFIEAFGEDNVGAEFIFYLPITTKII</sequence>
<dbReference type="Pfam" id="PF13188">
    <property type="entry name" value="PAS_8"/>
    <property type="match status" value="1"/>
</dbReference>
<dbReference type="PRINTS" id="PR00344">
    <property type="entry name" value="BCTRLSENSOR"/>
</dbReference>
<dbReference type="SMART" id="SM00387">
    <property type="entry name" value="HATPase_c"/>
    <property type="match status" value="1"/>
</dbReference>
<organism evidence="9 10">
    <name type="scientific">Emticicia aquatica</name>
    <dbReference type="NCBI Taxonomy" id="1681835"/>
    <lineage>
        <taxon>Bacteria</taxon>
        <taxon>Pseudomonadati</taxon>
        <taxon>Bacteroidota</taxon>
        <taxon>Cytophagia</taxon>
        <taxon>Cytophagales</taxon>
        <taxon>Leadbetterellaceae</taxon>
        <taxon>Emticicia</taxon>
    </lineage>
</organism>
<evidence type="ECO:0000256" key="1">
    <source>
        <dbReference type="ARBA" id="ARBA00000085"/>
    </source>
</evidence>
<dbReference type="PROSITE" id="PS50112">
    <property type="entry name" value="PAS"/>
    <property type="match status" value="1"/>
</dbReference>
<dbReference type="EMBL" id="CAKLPY010000002">
    <property type="protein sequence ID" value="CAH0996049.1"/>
    <property type="molecule type" value="Genomic_DNA"/>
</dbReference>
<evidence type="ECO:0000313" key="10">
    <source>
        <dbReference type="Proteomes" id="UP000837932"/>
    </source>
</evidence>
<dbReference type="CDD" id="cd00082">
    <property type="entry name" value="HisKA"/>
    <property type="match status" value="1"/>
</dbReference>
<keyword evidence="6" id="KW-0175">Coiled coil</keyword>
<dbReference type="InterPro" id="IPR036097">
    <property type="entry name" value="HisK_dim/P_sf"/>
</dbReference>
<feature type="domain" description="Histidine kinase" evidence="7">
    <location>
        <begin position="171"/>
        <end position="399"/>
    </location>
</feature>
<dbReference type="PANTHER" id="PTHR43304:SF1">
    <property type="entry name" value="PAC DOMAIN-CONTAINING PROTEIN"/>
    <property type="match status" value="1"/>
</dbReference>
<keyword evidence="5" id="KW-0418">Kinase</keyword>
<evidence type="ECO:0000256" key="6">
    <source>
        <dbReference type="SAM" id="Coils"/>
    </source>
</evidence>
<gene>
    <name evidence="9" type="primary">sasA_11</name>
    <name evidence="9" type="ORF">EMA8858_02179</name>
</gene>
<dbReference type="Pfam" id="PF02518">
    <property type="entry name" value="HATPase_c"/>
    <property type="match status" value="1"/>
</dbReference>
<dbReference type="SUPFAM" id="SSF55785">
    <property type="entry name" value="PYP-like sensor domain (PAS domain)"/>
    <property type="match status" value="1"/>
</dbReference>
<dbReference type="SUPFAM" id="SSF47384">
    <property type="entry name" value="Homodimeric domain of signal transducing histidine kinase"/>
    <property type="match status" value="1"/>
</dbReference>
<keyword evidence="3" id="KW-0597">Phosphoprotein</keyword>
<dbReference type="Gene3D" id="3.30.565.10">
    <property type="entry name" value="Histidine kinase-like ATPase, C-terminal domain"/>
    <property type="match status" value="1"/>
</dbReference>
<proteinExistence type="predicted"/>
<dbReference type="NCBIfam" id="TIGR00229">
    <property type="entry name" value="sensory_box"/>
    <property type="match status" value="1"/>
</dbReference>
<accession>A0ABN8EWP3</accession>
<keyword evidence="10" id="KW-1185">Reference proteome</keyword>
<evidence type="ECO:0000256" key="4">
    <source>
        <dbReference type="ARBA" id="ARBA00022679"/>
    </source>
</evidence>
<evidence type="ECO:0000256" key="2">
    <source>
        <dbReference type="ARBA" id="ARBA00012438"/>
    </source>
</evidence>
<keyword evidence="4 9" id="KW-0808">Transferase</keyword>